<dbReference type="STRING" id="61647.LG71_20835"/>
<dbReference type="Gene3D" id="3.60.10.10">
    <property type="entry name" value="Endonuclease/exonuclease/phosphatase"/>
    <property type="match status" value="1"/>
</dbReference>
<evidence type="ECO:0000256" key="7">
    <source>
        <dbReference type="ARBA" id="ARBA00022842"/>
    </source>
</evidence>
<dbReference type="EMBL" id="LDZF01000005">
    <property type="protein sequence ID" value="KMK14909.1"/>
    <property type="molecule type" value="Genomic_DNA"/>
</dbReference>
<evidence type="ECO:0000256" key="2">
    <source>
        <dbReference type="ARBA" id="ARBA00001946"/>
    </source>
</evidence>
<keyword evidence="6" id="KW-0378">Hydrolase</keyword>
<evidence type="ECO:0000313" key="11">
    <source>
        <dbReference type="EMBL" id="KMK14909.1"/>
    </source>
</evidence>
<dbReference type="Pfam" id="PF03372">
    <property type="entry name" value="Exo_endo_phos"/>
    <property type="match status" value="1"/>
</dbReference>
<dbReference type="InterPro" id="IPR051547">
    <property type="entry name" value="TDP2-like"/>
</dbReference>
<evidence type="ECO:0000256" key="4">
    <source>
        <dbReference type="ARBA" id="ARBA00022723"/>
    </source>
</evidence>
<keyword evidence="3" id="KW-0540">Nuclease</keyword>
<dbReference type="InterPro" id="IPR036691">
    <property type="entry name" value="Endo/exonu/phosph_ase_sf"/>
</dbReference>
<dbReference type="SUPFAM" id="SSF56219">
    <property type="entry name" value="DNase I-like"/>
    <property type="match status" value="1"/>
</dbReference>
<name>A0A0J5L9E0_PLUGE</name>
<organism evidence="11 12">
    <name type="scientific">Pluralibacter gergoviae</name>
    <name type="common">Enterobacter gergoviae</name>
    <dbReference type="NCBI Taxonomy" id="61647"/>
    <lineage>
        <taxon>Bacteria</taxon>
        <taxon>Pseudomonadati</taxon>
        <taxon>Pseudomonadota</taxon>
        <taxon>Gammaproteobacteria</taxon>
        <taxon>Enterobacterales</taxon>
        <taxon>Enterobacteriaceae</taxon>
        <taxon>Pluralibacter</taxon>
    </lineage>
</organism>
<evidence type="ECO:0000259" key="10">
    <source>
        <dbReference type="Pfam" id="PF03372"/>
    </source>
</evidence>
<evidence type="ECO:0000256" key="3">
    <source>
        <dbReference type="ARBA" id="ARBA00022722"/>
    </source>
</evidence>
<protein>
    <recommendedName>
        <fullName evidence="9">Uncharacterized protein YbhP</fullName>
    </recommendedName>
</protein>
<dbReference type="Proteomes" id="UP000036196">
    <property type="component" value="Unassembled WGS sequence"/>
</dbReference>
<comment type="cofactor">
    <cofactor evidence="1">
        <name>Mn(2+)</name>
        <dbReference type="ChEBI" id="CHEBI:29035"/>
    </cofactor>
</comment>
<keyword evidence="5" id="KW-0227">DNA damage</keyword>
<sequence>MTQKTCPFALKILTINTHKGFAAFNRRFMLPELRDAVRTVGADIVFLQEVLGEHEAHSLRVENWPAASHYEFLADTMWSEYAYGRNAVYPEGHHGNAILSRYPIAHFENHDISVGSSEKRGLLYCRIAPPQRAAPVHAFCAHLGLREAHRQAQLLMLADIINALPPEEPVLLAGDFNDWRQRANAPLERSAGLEEIFTRARGRPARTFPARFPLLRLDRIYVKNARASLPEALALKEWRHLSDHAPLSAEIHL</sequence>
<dbReference type="GO" id="GO:0016787">
    <property type="term" value="F:hydrolase activity"/>
    <property type="evidence" value="ECO:0007669"/>
    <property type="project" value="UniProtKB-KW"/>
</dbReference>
<evidence type="ECO:0000256" key="9">
    <source>
        <dbReference type="ARBA" id="ARBA00070750"/>
    </source>
</evidence>
<dbReference type="InterPro" id="IPR005135">
    <property type="entry name" value="Endo/exonuclease/phosphatase"/>
</dbReference>
<dbReference type="GO" id="GO:0046872">
    <property type="term" value="F:metal ion binding"/>
    <property type="evidence" value="ECO:0007669"/>
    <property type="project" value="UniProtKB-KW"/>
</dbReference>
<dbReference type="GO" id="GO:0006281">
    <property type="term" value="P:DNA repair"/>
    <property type="evidence" value="ECO:0007669"/>
    <property type="project" value="UniProtKB-KW"/>
</dbReference>
<evidence type="ECO:0000256" key="5">
    <source>
        <dbReference type="ARBA" id="ARBA00022763"/>
    </source>
</evidence>
<dbReference type="PANTHER" id="PTHR15822">
    <property type="entry name" value="TRAF AND TNF RECEPTOR-ASSOCIATED PROTEIN"/>
    <property type="match status" value="1"/>
</dbReference>
<comment type="cofactor">
    <cofactor evidence="2">
        <name>Mg(2+)</name>
        <dbReference type="ChEBI" id="CHEBI:18420"/>
    </cofactor>
</comment>
<evidence type="ECO:0000256" key="8">
    <source>
        <dbReference type="ARBA" id="ARBA00023204"/>
    </source>
</evidence>
<keyword evidence="4" id="KW-0479">Metal-binding</keyword>
<dbReference type="RefSeq" id="WP_048278444.1">
    <property type="nucleotide sequence ID" value="NZ_LDVW01000108.1"/>
</dbReference>
<evidence type="ECO:0000256" key="6">
    <source>
        <dbReference type="ARBA" id="ARBA00022801"/>
    </source>
</evidence>
<dbReference type="PATRIC" id="fig|61647.15.peg.4203"/>
<evidence type="ECO:0000313" key="12">
    <source>
        <dbReference type="Proteomes" id="UP000036196"/>
    </source>
</evidence>
<evidence type="ECO:0000256" key="1">
    <source>
        <dbReference type="ARBA" id="ARBA00001936"/>
    </source>
</evidence>
<dbReference type="OrthoDB" id="9793162at2"/>
<keyword evidence="7" id="KW-0460">Magnesium</keyword>
<dbReference type="AlphaFoldDB" id="A0A0J5L9E0"/>
<gene>
    <name evidence="11" type="ORF">ABW06_05745</name>
</gene>
<dbReference type="FunFam" id="3.60.10.10:FF:000020">
    <property type="entry name" value="Endonuclease/exonuclease/phosphatase family protein"/>
    <property type="match status" value="1"/>
</dbReference>
<reference evidence="11 12" key="1">
    <citation type="submission" date="2015-05" db="EMBL/GenBank/DDBJ databases">
        <title>Genome sequences of Pluralibacter gergoviae.</title>
        <authorList>
            <person name="Greninger A.L."/>
            <person name="Miller S."/>
        </authorList>
    </citation>
    <scope>NUCLEOTIDE SEQUENCE [LARGE SCALE GENOMIC DNA]</scope>
    <source>
        <strain evidence="11 12">JS81F13</strain>
    </source>
</reference>
<dbReference type="PANTHER" id="PTHR15822:SF4">
    <property type="entry name" value="TYROSYL-DNA PHOSPHODIESTERASE 2"/>
    <property type="match status" value="1"/>
</dbReference>
<keyword evidence="12" id="KW-1185">Reference proteome</keyword>
<accession>A0A0J5L9E0</accession>
<dbReference type="GO" id="GO:0004518">
    <property type="term" value="F:nuclease activity"/>
    <property type="evidence" value="ECO:0007669"/>
    <property type="project" value="UniProtKB-KW"/>
</dbReference>
<feature type="domain" description="Endonuclease/exonuclease/phosphatase" evidence="10">
    <location>
        <begin position="33"/>
        <end position="244"/>
    </location>
</feature>
<dbReference type="eggNOG" id="COG3568">
    <property type="taxonomic scope" value="Bacteria"/>
</dbReference>
<proteinExistence type="predicted"/>
<keyword evidence="8" id="KW-0234">DNA repair</keyword>
<comment type="caution">
    <text evidence="11">The sequence shown here is derived from an EMBL/GenBank/DDBJ whole genome shotgun (WGS) entry which is preliminary data.</text>
</comment>